<keyword evidence="2" id="KW-0804">Transcription</keyword>
<evidence type="ECO:0008006" key="4">
    <source>
        <dbReference type="Google" id="ProtNLM"/>
    </source>
</evidence>
<evidence type="ECO:0000256" key="2">
    <source>
        <dbReference type="ARBA" id="ARBA00023163"/>
    </source>
</evidence>
<accession>A0A6C0I0H0</accession>
<dbReference type="EMBL" id="MN740067">
    <property type="protein sequence ID" value="QHT86364.1"/>
    <property type="molecule type" value="Genomic_DNA"/>
</dbReference>
<dbReference type="AlphaFoldDB" id="A0A6C0I0H0"/>
<keyword evidence="1" id="KW-0240">DNA-directed RNA polymerase</keyword>
<dbReference type="Gene3D" id="3.30.1360.10">
    <property type="entry name" value="RNA polymerase, RBP11-like subunit"/>
    <property type="match status" value="1"/>
</dbReference>
<name>A0A6C0I0H0_9ZZZZ</name>
<dbReference type="SUPFAM" id="SSF55257">
    <property type="entry name" value="RBP11-like subunits of RNA polymerase"/>
    <property type="match status" value="1"/>
</dbReference>
<dbReference type="GO" id="GO:0006351">
    <property type="term" value="P:DNA-templated transcription"/>
    <property type="evidence" value="ECO:0007669"/>
    <property type="project" value="InterPro"/>
</dbReference>
<organism evidence="3">
    <name type="scientific">viral metagenome</name>
    <dbReference type="NCBI Taxonomy" id="1070528"/>
    <lineage>
        <taxon>unclassified sequences</taxon>
        <taxon>metagenomes</taxon>
        <taxon>organismal metagenomes</taxon>
    </lineage>
</organism>
<protein>
    <recommendedName>
        <fullName evidence="4">DNA-directed RNA polymerase RpoA/D/Rpb3-type domain-containing protein</fullName>
    </recommendedName>
</protein>
<dbReference type="GO" id="GO:0000428">
    <property type="term" value="C:DNA-directed RNA polymerase complex"/>
    <property type="evidence" value="ECO:0007669"/>
    <property type="project" value="UniProtKB-KW"/>
</dbReference>
<reference evidence="3" key="1">
    <citation type="journal article" date="2020" name="Nature">
        <title>Giant virus diversity and host interactions through global metagenomics.</title>
        <authorList>
            <person name="Schulz F."/>
            <person name="Roux S."/>
            <person name="Paez-Espino D."/>
            <person name="Jungbluth S."/>
            <person name="Walsh D.A."/>
            <person name="Denef V.J."/>
            <person name="McMahon K.D."/>
            <person name="Konstantinidis K.T."/>
            <person name="Eloe-Fadrosh E.A."/>
            <person name="Kyrpides N.C."/>
            <person name="Woyke T."/>
        </authorList>
    </citation>
    <scope>NUCLEOTIDE SEQUENCE</scope>
    <source>
        <strain evidence="3">GVMAG-M-3300023184-186</strain>
    </source>
</reference>
<sequence>MTSQIVITDLDLKPLEIDMPELLFKLYGIRKLPIFPTKVTMKIMGMHIAEINAIRRVLTDECLHYYMTTNDAILETDDPYINMPKLENYISQIPLCYSIPKDIIKKLKLGINIKNNTTNNIAVLAGDLTIESKDIELKNPIFDPTFEVFSIGAGKQVTIHNIQIITNYGKYYAGANLTCNAVYKFLDIEEYSLEDMNRKENRIKSFVGHSGYKVSSLLASPIHHELSFVVPATSKKYKSEINQILTDVCDNIIYRLRNILIYIENSSKNISYQSDSIQSSILENVDNSDINRFIIIIPNETHTIGNLLKRIILHEIFPSCSLVIYDITFEKNLEITINYIEGDDIHKHLINSIKFAINEFNELKKEINKAFTAII</sequence>
<proteinExistence type="predicted"/>
<evidence type="ECO:0000256" key="1">
    <source>
        <dbReference type="ARBA" id="ARBA00022478"/>
    </source>
</evidence>
<dbReference type="GO" id="GO:0046983">
    <property type="term" value="F:protein dimerization activity"/>
    <property type="evidence" value="ECO:0007669"/>
    <property type="project" value="InterPro"/>
</dbReference>
<evidence type="ECO:0000313" key="3">
    <source>
        <dbReference type="EMBL" id="QHT86364.1"/>
    </source>
</evidence>
<dbReference type="InterPro" id="IPR036603">
    <property type="entry name" value="RBP11-like"/>
</dbReference>